<evidence type="ECO:0008006" key="4">
    <source>
        <dbReference type="Google" id="ProtNLM"/>
    </source>
</evidence>
<dbReference type="EMBL" id="ALBS01000027">
    <property type="protein sequence ID" value="EJT52373.1"/>
    <property type="molecule type" value="Genomic_DNA"/>
</dbReference>
<dbReference type="OrthoDB" id="2574774at2759"/>
<evidence type="ECO:0000313" key="2">
    <source>
        <dbReference type="EMBL" id="EJT52373.1"/>
    </source>
</evidence>
<protein>
    <recommendedName>
        <fullName evidence="4">BTB domain-containing protein</fullName>
    </recommendedName>
</protein>
<dbReference type="GeneID" id="25988097"/>
<dbReference type="AlphaFoldDB" id="J5RFJ2"/>
<organism evidence="2 3">
    <name type="scientific">Trichosporon asahii var. asahii (strain ATCC 90039 / CBS 2479 / JCM 2466 / KCTC 7840 / NBRC 103889/ NCYC 2677 / UAMH 7654)</name>
    <name type="common">Yeast</name>
    <dbReference type="NCBI Taxonomy" id="1186058"/>
    <lineage>
        <taxon>Eukaryota</taxon>
        <taxon>Fungi</taxon>
        <taxon>Dikarya</taxon>
        <taxon>Basidiomycota</taxon>
        <taxon>Agaricomycotina</taxon>
        <taxon>Tremellomycetes</taxon>
        <taxon>Trichosporonales</taxon>
        <taxon>Trichosporonaceae</taxon>
        <taxon>Trichosporon</taxon>
    </lineage>
</organism>
<dbReference type="RefSeq" id="XP_014183492.1">
    <property type="nucleotide sequence ID" value="XM_014328017.1"/>
</dbReference>
<gene>
    <name evidence="2" type="ORF">A1Q1_04584</name>
</gene>
<proteinExistence type="predicted"/>
<dbReference type="HOGENOM" id="CLU_1078436_0_0_1"/>
<dbReference type="Proteomes" id="UP000002748">
    <property type="component" value="Unassembled WGS sequence"/>
</dbReference>
<name>J5RFJ2_TRIAS</name>
<dbReference type="VEuPathDB" id="FungiDB:A1Q1_04584"/>
<evidence type="ECO:0000256" key="1">
    <source>
        <dbReference type="SAM" id="MobiDB-lite"/>
    </source>
</evidence>
<evidence type="ECO:0000313" key="3">
    <source>
        <dbReference type="Proteomes" id="UP000002748"/>
    </source>
</evidence>
<comment type="caution">
    <text evidence="2">The sequence shown here is derived from an EMBL/GenBank/DDBJ whole genome shotgun (WGS) entry which is preliminary data.</text>
</comment>
<feature type="region of interest" description="Disordered" evidence="1">
    <location>
        <begin position="237"/>
        <end position="258"/>
    </location>
</feature>
<reference evidence="2 3" key="1">
    <citation type="journal article" date="2012" name="Eukaryot. Cell">
        <title>Draft genome sequence of CBS 2479, the standard type strain of Trichosporon asahii.</title>
        <authorList>
            <person name="Yang R.Y."/>
            <person name="Li H.T."/>
            <person name="Zhu H."/>
            <person name="Zhou G.P."/>
            <person name="Wang M."/>
            <person name="Wang L."/>
        </authorList>
    </citation>
    <scope>NUCLEOTIDE SEQUENCE [LARGE SCALE GENOMIC DNA]</scope>
    <source>
        <strain evidence="3">ATCC 90039 / CBS 2479 / JCM 2466 / KCTC 7840 / NCYC 2677 / UAMH 7654</strain>
    </source>
</reference>
<accession>J5RFJ2</accession>
<sequence>MPDSKSDIVDIRDHPDWQKGDFSLISADGWRIKLTISDTFRDALNADKPTITFTDPEMESKRVLSFFARLISHPADKSDTPIFGLETHLALIRFMRKHDCEHTLEVYSLYLKAALLSDRMRPMEAWVLGAVLDDSDICAAALRQETPQFQKVYWRAHCAHRYYAASPQIFNISDLPLTALSVVPPIHLHALDKVRRKNWEELVPEEQRKGYSVERLSALNASQEYAEVVAQVQRQQAAKRGESRVSSPAESAAKRQRT</sequence>
<dbReference type="KEGG" id="tasa:A1Q1_04584"/>